<sequence>METKTTSIHTTDTFTNDRYIELFYQSLVPQIDTLRGVVIFLHGLGDHSSGYLDFFEKLAEAGYAVFAFDYQGHGKSEGERVYFESYQYMLDDVDQFVVLAKAELEKTPHAGVSKFILMGISFGGLLSSLTVVRELHAFDAVVLIAPAINVPMTLVLRVQKFFASLLSTYFPTWRIVPGVEREKLSRYPEALREFDEDALSYHGLTPARSAEQILRGMEELASLQTTFSTPLLIVVGSDERVVCPVSMRDFFRNVSSQEKQFSTFDNVGHMLMREPKRELVEQCIIDWLQASLGPKTTKPNRSQPTAI</sequence>
<dbReference type="InterPro" id="IPR022742">
    <property type="entry name" value="Hydrolase_4"/>
</dbReference>
<dbReference type="InterPro" id="IPR029058">
    <property type="entry name" value="AB_hydrolase_fold"/>
</dbReference>
<comment type="caution">
    <text evidence="2">The sequence shown here is derived from an EMBL/GenBank/DDBJ whole genome shotgun (WGS) entry which is preliminary data.</text>
</comment>
<dbReference type="Proteomes" id="UP000243579">
    <property type="component" value="Unassembled WGS sequence"/>
</dbReference>
<keyword evidence="2" id="KW-0378">Hydrolase</keyword>
<dbReference type="Pfam" id="PF12146">
    <property type="entry name" value="Hydrolase_4"/>
    <property type="match status" value="1"/>
</dbReference>
<dbReference type="AlphaFoldDB" id="A0A1V9YL12"/>
<dbReference type="EMBL" id="JNBR01001507">
    <property type="protein sequence ID" value="OQR86423.1"/>
    <property type="molecule type" value="Genomic_DNA"/>
</dbReference>
<keyword evidence="2" id="KW-0645">Protease</keyword>
<dbReference type="Gene3D" id="3.40.50.1820">
    <property type="entry name" value="alpha/beta hydrolase"/>
    <property type="match status" value="1"/>
</dbReference>
<dbReference type="PANTHER" id="PTHR11614">
    <property type="entry name" value="PHOSPHOLIPASE-RELATED"/>
    <property type="match status" value="1"/>
</dbReference>
<evidence type="ECO:0000313" key="3">
    <source>
        <dbReference type="Proteomes" id="UP000243579"/>
    </source>
</evidence>
<proteinExistence type="predicted"/>
<dbReference type="InterPro" id="IPR051044">
    <property type="entry name" value="MAG_DAG_Lipase"/>
</dbReference>
<dbReference type="STRING" id="1202772.A0A1V9YL12"/>
<dbReference type="SUPFAM" id="SSF53474">
    <property type="entry name" value="alpha/beta-Hydrolases"/>
    <property type="match status" value="1"/>
</dbReference>
<dbReference type="GO" id="GO:0006508">
    <property type="term" value="P:proteolysis"/>
    <property type="evidence" value="ECO:0007669"/>
    <property type="project" value="UniProtKB-KW"/>
</dbReference>
<organism evidence="2 3">
    <name type="scientific">Achlya hypogyna</name>
    <name type="common">Oomycete</name>
    <name type="synonym">Protoachlya hypogyna</name>
    <dbReference type="NCBI Taxonomy" id="1202772"/>
    <lineage>
        <taxon>Eukaryota</taxon>
        <taxon>Sar</taxon>
        <taxon>Stramenopiles</taxon>
        <taxon>Oomycota</taxon>
        <taxon>Saprolegniomycetes</taxon>
        <taxon>Saprolegniales</taxon>
        <taxon>Achlyaceae</taxon>
        <taxon>Achlya</taxon>
    </lineage>
</organism>
<evidence type="ECO:0000259" key="1">
    <source>
        <dbReference type="Pfam" id="PF12146"/>
    </source>
</evidence>
<accession>A0A1V9YL12</accession>
<dbReference type="GO" id="GO:0008233">
    <property type="term" value="F:peptidase activity"/>
    <property type="evidence" value="ECO:0007669"/>
    <property type="project" value="UniProtKB-KW"/>
</dbReference>
<feature type="domain" description="Serine aminopeptidase S33" evidence="1">
    <location>
        <begin position="34"/>
        <end position="275"/>
    </location>
</feature>
<dbReference type="OrthoDB" id="2498029at2759"/>
<reference evidence="2 3" key="1">
    <citation type="journal article" date="2014" name="Genome Biol. Evol.">
        <title>The secreted proteins of Achlya hypogyna and Thraustotheca clavata identify the ancestral oomycete secretome and reveal gene acquisitions by horizontal gene transfer.</title>
        <authorList>
            <person name="Misner I."/>
            <person name="Blouin N."/>
            <person name="Leonard G."/>
            <person name="Richards T.A."/>
            <person name="Lane C.E."/>
        </authorList>
    </citation>
    <scope>NUCLEOTIDE SEQUENCE [LARGE SCALE GENOMIC DNA]</scope>
    <source>
        <strain evidence="2 3">ATCC 48635</strain>
    </source>
</reference>
<gene>
    <name evidence="2" type="ORF">ACHHYP_10567</name>
</gene>
<name>A0A1V9YL12_ACHHY</name>
<keyword evidence="3" id="KW-1185">Reference proteome</keyword>
<protein>
    <submittedName>
        <fullName evidence="2">Serine protease family S33</fullName>
    </submittedName>
</protein>
<evidence type="ECO:0000313" key="2">
    <source>
        <dbReference type="EMBL" id="OQR86423.1"/>
    </source>
</evidence>